<evidence type="ECO:0000256" key="2">
    <source>
        <dbReference type="SAM" id="Phobius"/>
    </source>
</evidence>
<organism evidence="3 4">
    <name type="scientific">Micromonospora costi</name>
    <dbReference type="NCBI Taxonomy" id="1530042"/>
    <lineage>
        <taxon>Bacteria</taxon>
        <taxon>Bacillati</taxon>
        <taxon>Actinomycetota</taxon>
        <taxon>Actinomycetes</taxon>
        <taxon>Micromonosporales</taxon>
        <taxon>Micromonosporaceae</taxon>
        <taxon>Micromonospora</taxon>
    </lineage>
</organism>
<dbReference type="AlphaFoldDB" id="A0A3B0ABN9"/>
<feature type="compositionally biased region" description="Basic and acidic residues" evidence="1">
    <location>
        <begin position="316"/>
        <end position="325"/>
    </location>
</feature>
<proteinExistence type="predicted"/>
<dbReference type="OrthoDB" id="3695950at2"/>
<dbReference type="EMBL" id="RBAN01000001">
    <property type="protein sequence ID" value="RKN57146.1"/>
    <property type="molecule type" value="Genomic_DNA"/>
</dbReference>
<feature type="transmembrane region" description="Helical" evidence="2">
    <location>
        <begin position="173"/>
        <end position="196"/>
    </location>
</feature>
<feature type="compositionally biased region" description="Basic and acidic residues" evidence="1">
    <location>
        <begin position="273"/>
        <end position="288"/>
    </location>
</feature>
<keyword evidence="2" id="KW-0812">Transmembrane</keyword>
<accession>A0A3B0ABN9</accession>
<comment type="caution">
    <text evidence="3">The sequence shown here is derived from an EMBL/GenBank/DDBJ whole genome shotgun (WGS) entry which is preliminary data.</text>
</comment>
<dbReference type="Proteomes" id="UP000279968">
    <property type="component" value="Unassembled WGS sequence"/>
</dbReference>
<sequence length="325" mass="34958">MDLWDVAKLLWRRRWVSLPLVLLTVAMASYVAIAMDPDYKSTGHVTLLPPTETKPERPTGPSTVSPWNVWSLSDALVIYTGRADIKKEFAEAGLSEEWTTSVTGSNLPIIEIEVVASGPTVANATLSRLVDVLTNQLAELQAPYGTRVQESITAKVLDVGQNGELVTSSVKRAVIVVLAVGFVVTAAASIWVDAIVRRRRARRAEQEEPDEPTPAPPPPAPVGRSAPGDAVSADRPVPAVPTAGLWAPGQPYPRRESLEPTIIMRRPPASGGPERRPPASGGPERRPDASTGRPQDVAKPAVSSPYRNPNPGTMRDGYRPRADES</sequence>
<feature type="region of interest" description="Disordered" evidence="1">
    <location>
        <begin position="203"/>
        <end position="325"/>
    </location>
</feature>
<gene>
    <name evidence="3" type="ORF">D7193_00090</name>
</gene>
<dbReference type="RefSeq" id="WP_120777342.1">
    <property type="nucleotide sequence ID" value="NZ_JBHLUP010000003.1"/>
</dbReference>
<evidence type="ECO:0000313" key="4">
    <source>
        <dbReference type="Proteomes" id="UP000279968"/>
    </source>
</evidence>
<feature type="compositionally biased region" description="Pro residues" evidence="1">
    <location>
        <begin position="212"/>
        <end position="221"/>
    </location>
</feature>
<reference evidence="3 4" key="1">
    <citation type="journal article" date="2015" name="Int. J. Syst. Evol. Microbiol.">
        <title>Micromonospora costi sp. nov., isolated from a leaf of Costus speciosus.</title>
        <authorList>
            <person name="Thawai C."/>
        </authorList>
    </citation>
    <scope>NUCLEOTIDE SEQUENCE [LARGE SCALE GENOMIC DNA]</scope>
    <source>
        <strain evidence="3 4">CS1-12</strain>
    </source>
</reference>
<name>A0A3B0ABN9_9ACTN</name>
<keyword evidence="2" id="KW-0472">Membrane</keyword>
<keyword evidence="4" id="KW-1185">Reference proteome</keyword>
<protein>
    <recommendedName>
        <fullName evidence="5">Polysaccharide chain length determinant N-terminal domain-containing protein</fullName>
    </recommendedName>
</protein>
<evidence type="ECO:0000256" key="1">
    <source>
        <dbReference type="SAM" id="MobiDB-lite"/>
    </source>
</evidence>
<evidence type="ECO:0000313" key="3">
    <source>
        <dbReference type="EMBL" id="RKN57146.1"/>
    </source>
</evidence>
<evidence type="ECO:0008006" key="5">
    <source>
        <dbReference type="Google" id="ProtNLM"/>
    </source>
</evidence>
<keyword evidence="2" id="KW-1133">Transmembrane helix</keyword>